<evidence type="ECO:0000256" key="1">
    <source>
        <dbReference type="SAM" id="MobiDB-lite"/>
    </source>
</evidence>
<accession>A0A812U2Y5</accession>
<feature type="non-terminal residue" evidence="2">
    <location>
        <position position="1"/>
    </location>
</feature>
<feature type="non-terminal residue" evidence="2">
    <location>
        <position position="89"/>
    </location>
</feature>
<sequence>LQGSSCLRSSEGKRADSALASTSWRRKGHAESRWQDGPHVRGFTQPPGICTDVAGDRCQHRLAGFIWLHCPAAGCCSWTCRCCTLAAGS</sequence>
<gene>
    <name evidence="2" type="primary">Ehmt1</name>
    <name evidence="2" type="ORF">SPIL2461_LOCUS14728</name>
</gene>
<dbReference type="AlphaFoldDB" id="A0A812U2Y5"/>
<evidence type="ECO:0000313" key="3">
    <source>
        <dbReference type="Proteomes" id="UP000649617"/>
    </source>
</evidence>
<dbReference type="Proteomes" id="UP000649617">
    <property type="component" value="Unassembled WGS sequence"/>
</dbReference>
<reference evidence="2" key="1">
    <citation type="submission" date="2021-02" db="EMBL/GenBank/DDBJ databases">
        <authorList>
            <person name="Dougan E. K."/>
            <person name="Rhodes N."/>
            <person name="Thang M."/>
            <person name="Chan C."/>
        </authorList>
    </citation>
    <scope>NUCLEOTIDE SEQUENCE</scope>
</reference>
<proteinExistence type="predicted"/>
<keyword evidence="3" id="KW-1185">Reference proteome</keyword>
<feature type="region of interest" description="Disordered" evidence="1">
    <location>
        <begin position="1"/>
        <end position="41"/>
    </location>
</feature>
<dbReference type="EMBL" id="CAJNIZ010034570">
    <property type="protein sequence ID" value="CAE7553826.1"/>
    <property type="molecule type" value="Genomic_DNA"/>
</dbReference>
<evidence type="ECO:0000313" key="2">
    <source>
        <dbReference type="EMBL" id="CAE7553826.1"/>
    </source>
</evidence>
<feature type="compositionally biased region" description="Basic and acidic residues" evidence="1">
    <location>
        <begin position="29"/>
        <end position="39"/>
    </location>
</feature>
<comment type="caution">
    <text evidence="2">The sequence shown here is derived from an EMBL/GenBank/DDBJ whole genome shotgun (WGS) entry which is preliminary data.</text>
</comment>
<organism evidence="2 3">
    <name type="scientific">Symbiodinium pilosum</name>
    <name type="common">Dinoflagellate</name>
    <dbReference type="NCBI Taxonomy" id="2952"/>
    <lineage>
        <taxon>Eukaryota</taxon>
        <taxon>Sar</taxon>
        <taxon>Alveolata</taxon>
        <taxon>Dinophyceae</taxon>
        <taxon>Suessiales</taxon>
        <taxon>Symbiodiniaceae</taxon>
        <taxon>Symbiodinium</taxon>
    </lineage>
</organism>
<protein>
    <submittedName>
        <fullName evidence="2">Ehmt1 protein</fullName>
    </submittedName>
</protein>
<name>A0A812U2Y5_SYMPI</name>